<dbReference type="AlphaFoldDB" id="A0A8J2NC92"/>
<evidence type="ECO:0000256" key="1">
    <source>
        <dbReference type="SAM" id="Coils"/>
    </source>
</evidence>
<keyword evidence="1" id="KW-0175">Coiled coil</keyword>
<name>A0A8J2NC92_9PLEO</name>
<comment type="caution">
    <text evidence="2">The sequence shown here is derived from an EMBL/GenBank/DDBJ whole genome shotgun (WGS) entry which is preliminary data.</text>
</comment>
<dbReference type="OrthoDB" id="3777922at2759"/>
<feature type="coiled-coil region" evidence="1">
    <location>
        <begin position="86"/>
        <end position="120"/>
    </location>
</feature>
<reference evidence="2" key="1">
    <citation type="submission" date="2021-05" db="EMBL/GenBank/DDBJ databases">
        <authorList>
            <person name="Stam R."/>
        </authorList>
    </citation>
    <scope>NUCLEOTIDE SEQUENCE</scope>
    <source>
        <strain evidence="2">CS162</strain>
    </source>
</reference>
<evidence type="ECO:0000313" key="3">
    <source>
        <dbReference type="Proteomes" id="UP000676310"/>
    </source>
</evidence>
<dbReference type="RefSeq" id="XP_043175737.1">
    <property type="nucleotide sequence ID" value="XM_043319802.1"/>
</dbReference>
<keyword evidence="3" id="KW-1185">Reference proteome</keyword>
<gene>
    <name evidence="2" type="ORF">ALTATR162_LOCUS12156</name>
</gene>
<evidence type="ECO:0000313" key="2">
    <source>
        <dbReference type="EMBL" id="CAG5190221.1"/>
    </source>
</evidence>
<proteinExistence type="predicted"/>
<organism evidence="2 3">
    <name type="scientific">Alternaria atra</name>
    <dbReference type="NCBI Taxonomy" id="119953"/>
    <lineage>
        <taxon>Eukaryota</taxon>
        <taxon>Fungi</taxon>
        <taxon>Dikarya</taxon>
        <taxon>Ascomycota</taxon>
        <taxon>Pezizomycotina</taxon>
        <taxon>Dothideomycetes</taxon>
        <taxon>Pleosporomycetidae</taxon>
        <taxon>Pleosporales</taxon>
        <taxon>Pleosporineae</taxon>
        <taxon>Pleosporaceae</taxon>
        <taxon>Alternaria</taxon>
        <taxon>Alternaria sect. Ulocladioides</taxon>
    </lineage>
</organism>
<dbReference type="Proteomes" id="UP000676310">
    <property type="component" value="Unassembled WGS sequence"/>
</dbReference>
<sequence length="193" mass="22224">MSSYQPAPQIKEETEQVEQTAILVAIGGQFESIGQQMQRLLGDAKFEEAYRSEQRKLQQSVAGYKKLQLENDSLARTNTYYLKELIPNYESVLQLQKQTLEETEAENLELKAKTRVLEENHARVLELLKTQDQKLDGLRAEIQVLFEARLSHDPQSPPAIRKRLRSCRLVEDAPARRVMKCRLEKPTEMKLGA</sequence>
<protein>
    <submittedName>
        <fullName evidence="2">Uncharacterized protein</fullName>
    </submittedName>
</protein>
<dbReference type="EMBL" id="CAJRGZ010000041">
    <property type="protein sequence ID" value="CAG5190221.1"/>
    <property type="molecule type" value="Genomic_DNA"/>
</dbReference>
<dbReference type="GeneID" id="67012508"/>
<accession>A0A8J2NC92</accession>